<reference evidence="1" key="1">
    <citation type="submission" date="2021-06" db="EMBL/GenBank/DDBJ databases">
        <title>Parelaphostrongylus tenuis whole genome reference sequence.</title>
        <authorList>
            <person name="Garwood T.J."/>
            <person name="Larsen P.A."/>
            <person name="Fountain-Jones N.M."/>
            <person name="Garbe J.R."/>
            <person name="Macchietto M.G."/>
            <person name="Kania S.A."/>
            <person name="Gerhold R.W."/>
            <person name="Richards J.E."/>
            <person name="Wolf T.M."/>
        </authorList>
    </citation>
    <scope>NUCLEOTIDE SEQUENCE</scope>
    <source>
        <strain evidence="1">MNPRO001-30</strain>
        <tissue evidence="1">Meninges</tissue>
    </source>
</reference>
<sequence>MKERNPKRLSAPHLQIALDVTLQGRLVLVGETQENNDTTFSLHFYYCLTE</sequence>
<comment type="caution">
    <text evidence="1">The sequence shown here is derived from an EMBL/GenBank/DDBJ whole genome shotgun (WGS) entry which is preliminary data.</text>
</comment>
<dbReference type="Proteomes" id="UP001196413">
    <property type="component" value="Unassembled WGS sequence"/>
</dbReference>
<gene>
    <name evidence="1" type="ORF">KIN20_009972</name>
</gene>
<dbReference type="AlphaFoldDB" id="A0AAD5MAI1"/>
<dbReference type="EMBL" id="JAHQIW010001695">
    <property type="protein sequence ID" value="KAJ1353363.1"/>
    <property type="molecule type" value="Genomic_DNA"/>
</dbReference>
<evidence type="ECO:0000313" key="2">
    <source>
        <dbReference type="Proteomes" id="UP001196413"/>
    </source>
</evidence>
<organism evidence="1 2">
    <name type="scientific">Parelaphostrongylus tenuis</name>
    <name type="common">Meningeal worm</name>
    <dbReference type="NCBI Taxonomy" id="148309"/>
    <lineage>
        <taxon>Eukaryota</taxon>
        <taxon>Metazoa</taxon>
        <taxon>Ecdysozoa</taxon>
        <taxon>Nematoda</taxon>
        <taxon>Chromadorea</taxon>
        <taxon>Rhabditida</taxon>
        <taxon>Rhabditina</taxon>
        <taxon>Rhabditomorpha</taxon>
        <taxon>Strongyloidea</taxon>
        <taxon>Metastrongylidae</taxon>
        <taxon>Parelaphostrongylus</taxon>
    </lineage>
</organism>
<evidence type="ECO:0000313" key="1">
    <source>
        <dbReference type="EMBL" id="KAJ1353363.1"/>
    </source>
</evidence>
<name>A0AAD5MAI1_PARTN</name>
<protein>
    <submittedName>
        <fullName evidence="1">Uncharacterized protein</fullName>
    </submittedName>
</protein>
<accession>A0AAD5MAI1</accession>
<keyword evidence="2" id="KW-1185">Reference proteome</keyword>
<proteinExistence type="predicted"/>